<evidence type="ECO:0008006" key="3">
    <source>
        <dbReference type="Google" id="ProtNLM"/>
    </source>
</evidence>
<proteinExistence type="predicted"/>
<dbReference type="GO" id="GO:0046983">
    <property type="term" value="F:protein dimerization activity"/>
    <property type="evidence" value="ECO:0007669"/>
    <property type="project" value="InterPro"/>
</dbReference>
<comment type="caution">
    <text evidence="1">The sequence shown here is derived from an EMBL/GenBank/DDBJ whole genome shotgun (WGS) entry which is preliminary data.</text>
</comment>
<accession>A0A0A3IM80</accession>
<dbReference type="AlphaFoldDB" id="A0A0A3IM80"/>
<keyword evidence="2" id="KW-1185">Reference proteome</keyword>
<reference evidence="1 2" key="1">
    <citation type="submission" date="2014-02" db="EMBL/GenBank/DDBJ databases">
        <title>Draft genome sequence of Lysinibacillus odysseyi NBRC 100172.</title>
        <authorList>
            <person name="Zhang F."/>
            <person name="Wang G."/>
            <person name="Zhang L."/>
        </authorList>
    </citation>
    <scope>NUCLEOTIDE SEQUENCE [LARGE SCALE GENOMIC DNA]</scope>
    <source>
        <strain evidence="1 2">NBRC 100172</strain>
    </source>
</reference>
<sequence length="63" mass="7494">MEKGILKQVELTRTLMIQSGLKHGFQNAKTIQLSRRLDELLNEYDMLSTEEKEHEFIKKNFLQ</sequence>
<dbReference type="GO" id="GO:0043937">
    <property type="term" value="P:regulation of sporulation"/>
    <property type="evidence" value="ECO:0007669"/>
    <property type="project" value="InterPro"/>
</dbReference>
<dbReference type="eggNOG" id="ENOG5033D3S">
    <property type="taxonomic scope" value="Bacteria"/>
</dbReference>
<dbReference type="InterPro" id="IPR018540">
    <property type="entry name" value="Spo0E-like"/>
</dbReference>
<evidence type="ECO:0000313" key="2">
    <source>
        <dbReference type="Proteomes" id="UP000030437"/>
    </source>
</evidence>
<gene>
    <name evidence="1" type="ORF">CD32_14530</name>
</gene>
<organism evidence="1 2">
    <name type="scientific">Lysinibacillus odysseyi 34hs-1 = NBRC 100172</name>
    <dbReference type="NCBI Taxonomy" id="1220589"/>
    <lineage>
        <taxon>Bacteria</taxon>
        <taxon>Bacillati</taxon>
        <taxon>Bacillota</taxon>
        <taxon>Bacilli</taxon>
        <taxon>Bacillales</taxon>
        <taxon>Bacillaceae</taxon>
        <taxon>Lysinibacillus</taxon>
    </lineage>
</organism>
<name>A0A0A3IM80_9BACI</name>
<dbReference type="RefSeq" id="WP_036155851.1">
    <property type="nucleotide sequence ID" value="NZ_AVCX01000004.1"/>
</dbReference>
<dbReference type="OrthoDB" id="2738512at2"/>
<dbReference type="Pfam" id="PF09388">
    <property type="entry name" value="SpoOE-like"/>
    <property type="match status" value="1"/>
</dbReference>
<dbReference type="InterPro" id="IPR037208">
    <property type="entry name" value="Spo0E-like_sf"/>
</dbReference>
<evidence type="ECO:0000313" key="1">
    <source>
        <dbReference type="EMBL" id="KGR83908.1"/>
    </source>
</evidence>
<dbReference type="Gene3D" id="4.10.280.10">
    <property type="entry name" value="Helix-loop-helix DNA-binding domain"/>
    <property type="match status" value="1"/>
</dbReference>
<protein>
    <recommendedName>
        <fullName evidence="3">Aspartyl-phosphate phosphatase Spo0E family protein</fullName>
    </recommendedName>
</protein>
<dbReference type="Proteomes" id="UP000030437">
    <property type="component" value="Unassembled WGS sequence"/>
</dbReference>
<dbReference type="InterPro" id="IPR036638">
    <property type="entry name" value="HLH_DNA-bd_sf"/>
</dbReference>
<dbReference type="STRING" id="1220589.CD32_14530"/>
<dbReference type="SUPFAM" id="SSF140500">
    <property type="entry name" value="BAS1536-like"/>
    <property type="match status" value="1"/>
</dbReference>
<dbReference type="EMBL" id="JPVP01000057">
    <property type="protein sequence ID" value="KGR83908.1"/>
    <property type="molecule type" value="Genomic_DNA"/>
</dbReference>